<organism evidence="1 2">
    <name type="scientific">Cribrihabitans marinus</name>
    <dbReference type="NCBI Taxonomy" id="1227549"/>
    <lineage>
        <taxon>Bacteria</taxon>
        <taxon>Pseudomonadati</taxon>
        <taxon>Pseudomonadota</taxon>
        <taxon>Alphaproteobacteria</taxon>
        <taxon>Rhodobacterales</taxon>
        <taxon>Paracoccaceae</taxon>
        <taxon>Cribrihabitans</taxon>
    </lineage>
</organism>
<evidence type="ECO:0000313" key="1">
    <source>
        <dbReference type="EMBL" id="SEJ91125.1"/>
    </source>
</evidence>
<protein>
    <submittedName>
        <fullName evidence="1">Uncharacterized protein</fullName>
    </submittedName>
</protein>
<dbReference type="RefSeq" id="WP_092368609.1">
    <property type="nucleotide sequence ID" value="NZ_BMGV01000008.1"/>
</dbReference>
<sequence>MAHPVEQTVPRAVPGPISDEKLEMAIRSAEALEGDWEDQKPEELGAHLNLISMVAAPLLRECLHHRRALRVIQDMAAPDNVTFLT</sequence>
<dbReference type="STRING" id="1227549.SAMN05444007_108224"/>
<keyword evidence="2" id="KW-1185">Reference proteome</keyword>
<proteinExistence type="predicted"/>
<accession>A0A1H7CZ31</accession>
<dbReference type="AlphaFoldDB" id="A0A1H7CZ31"/>
<reference evidence="1 2" key="1">
    <citation type="submission" date="2016-10" db="EMBL/GenBank/DDBJ databases">
        <authorList>
            <person name="de Groot N.N."/>
        </authorList>
    </citation>
    <scope>NUCLEOTIDE SEQUENCE [LARGE SCALE GENOMIC DNA]</scope>
    <source>
        <strain evidence="1 2">DSM 29340</strain>
    </source>
</reference>
<gene>
    <name evidence="1" type="ORF">SAMN05444007_108224</name>
</gene>
<dbReference type="Proteomes" id="UP000199379">
    <property type="component" value="Unassembled WGS sequence"/>
</dbReference>
<name>A0A1H7CZ31_9RHOB</name>
<evidence type="ECO:0000313" key="2">
    <source>
        <dbReference type="Proteomes" id="UP000199379"/>
    </source>
</evidence>
<dbReference type="EMBL" id="FNYD01000008">
    <property type="protein sequence ID" value="SEJ91125.1"/>
    <property type="molecule type" value="Genomic_DNA"/>
</dbReference>